<dbReference type="Proteomes" id="UP000677537">
    <property type="component" value="Unassembled WGS sequence"/>
</dbReference>
<evidence type="ECO:0000313" key="2">
    <source>
        <dbReference type="Proteomes" id="UP000677537"/>
    </source>
</evidence>
<reference evidence="1" key="1">
    <citation type="submission" date="2021-03" db="EMBL/GenBank/DDBJ databases">
        <authorList>
            <person name="So Y."/>
        </authorList>
    </citation>
    <scope>NUCLEOTIDE SEQUENCE</scope>
    <source>
        <strain evidence="1">SG15</strain>
    </source>
</reference>
<dbReference type="RefSeq" id="WP_209372116.1">
    <property type="nucleotide sequence ID" value="NZ_JAGIZA010000003.1"/>
</dbReference>
<name>A0A940MXA4_9PROT</name>
<evidence type="ECO:0000313" key="1">
    <source>
        <dbReference type="EMBL" id="MBP0492519.1"/>
    </source>
</evidence>
<gene>
    <name evidence="1" type="ORF">J5Y10_06980</name>
</gene>
<keyword evidence="2" id="KW-1185">Reference proteome</keyword>
<accession>A0A940MXA4</accession>
<sequence>MTSSDPGPLYDWREELDALLEELVGRFNERDLERVLLRDVGLALIQRLAAREEVDAVAAEWRERWRETVRLEKLPMHRPN</sequence>
<protein>
    <submittedName>
        <fullName evidence="1">Uncharacterized protein</fullName>
    </submittedName>
</protein>
<proteinExistence type="predicted"/>
<dbReference type="EMBL" id="JAGIZA010000003">
    <property type="protein sequence ID" value="MBP0492519.1"/>
    <property type="molecule type" value="Genomic_DNA"/>
</dbReference>
<comment type="caution">
    <text evidence="1">The sequence shown here is derived from an EMBL/GenBank/DDBJ whole genome shotgun (WGS) entry which is preliminary data.</text>
</comment>
<dbReference type="AlphaFoldDB" id="A0A940MXA4"/>
<organism evidence="1 2">
    <name type="scientific">Roseomonas indoligenes</name>
    <dbReference type="NCBI Taxonomy" id="2820811"/>
    <lineage>
        <taxon>Bacteria</taxon>
        <taxon>Pseudomonadati</taxon>
        <taxon>Pseudomonadota</taxon>
        <taxon>Alphaproteobacteria</taxon>
        <taxon>Acetobacterales</taxon>
        <taxon>Roseomonadaceae</taxon>
        <taxon>Roseomonas</taxon>
    </lineage>
</organism>